<dbReference type="GO" id="GO:0005794">
    <property type="term" value="C:Golgi apparatus"/>
    <property type="evidence" value="ECO:0007669"/>
    <property type="project" value="UniProtKB-SubCell"/>
</dbReference>
<dbReference type="SMART" id="SM00233">
    <property type="entry name" value="PH"/>
    <property type="match status" value="1"/>
</dbReference>
<dbReference type="InterPro" id="IPR041952">
    <property type="entry name" value="STARD11_START"/>
</dbReference>
<comment type="caution">
    <text evidence="15">The sequence shown here is derived from an EMBL/GenBank/DDBJ whole genome shotgun (WGS) entry which is preliminary data.</text>
</comment>
<evidence type="ECO:0000256" key="12">
    <source>
        <dbReference type="ARBA" id="ARBA00031527"/>
    </source>
</evidence>
<dbReference type="InterPro" id="IPR002913">
    <property type="entry name" value="START_lipid-bd_dom"/>
</dbReference>
<dbReference type="CDD" id="cd08872">
    <property type="entry name" value="START_STARD11-like"/>
    <property type="match status" value="1"/>
</dbReference>
<evidence type="ECO:0000259" key="13">
    <source>
        <dbReference type="PROSITE" id="PS50003"/>
    </source>
</evidence>
<dbReference type="InterPro" id="IPR023393">
    <property type="entry name" value="START-like_dom_sf"/>
</dbReference>
<dbReference type="InterPro" id="IPR011993">
    <property type="entry name" value="PH-like_dom_sf"/>
</dbReference>
<keyword evidence="8" id="KW-0256">Endoplasmic reticulum</keyword>
<evidence type="ECO:0000256" key="10">
    <source>
        <dbReference type="ARBA" id="ARBA00023054"/>
    </source>
</evidence>
<dbReference type="InterPro" id="IPR051213">
    <property type="entry name" value="START_lipid_transfer"/>
</dbReference>
<sequence>MSSNGSDEEDAVAKCNFPKLQGYVSKWTNPLYGWQKRWLVLKDGTLTYFKTEHETGYGCRGAISLYKAVLKAHELDSCCFNVTVNDCTWYLRANSPEEREHWIKALIASKQDVDSGYNSQNNLIRHESSTSLQSNSLSNHSSNSSLTFHKSQAELKSKITDIETLRELLCKQVNNLQEQFIQHVNVDVGEKESVVNDFKVDVMTCKATAQSISEILFSCVELISLQEDTFAKCLEQETNKRLVLEDKYRQRMVQLEDTNKTENEIRPIHEDEFYDAEESEKENMENRAAPVDENENKTVKPPCKLEHHLSAEIERVVTEQVQYARMGIGKDSWQLFSEEGEMKMYRREEEVNGLVIDPLKACHYVKGFSAHEMCYYFFQPEYRYEWEITLDTNGMTVIEKLSEDTLIFHQMHKRMWPAAQRDAVFWSHMREVPLDKSDDKNVLNCWVVVNNSTDIDSLPANGNGKVVRIYMTVCLMCQTVVLDPKKDKSQLTRADIACKITYCSVVNPGGWAPSAALRMIYKREYPRFLRKFTAYVTSKTKGKSIMF</sequence>
<dbReference type="InterPro" id="IPR001849">
    <property type="entry name" value="PH_domain"/>
</dbReference>
<evidence type="ECO:0000256" key="1">
    <source>
        <dbReference type="ARBA" id="ARBA00000074"/>
    </source>
</evidence>
<evidence type="ECO:0000256" key="2">
    <source>
        <dbReference type="ARBA" id="ARBA00004240"/>
    </source>
</evidence>
<comment type="subcellular location">
    <subcellularLocation>
        <location evidence="3">Cytoplasm</location>
    </subcellularLocation>
    <subcellularLocation>
        <location evidence="2">Endoplasmic reticulum</location>
    </subcellularLocation>
    <subcellularLocation>
        <location evidence="4">Golgi apparatus</location>
    </subcellularLocation>
</comment>
<keyword evidence="11" id="KW-0445">Lipid transport</keyword>
<dbReference type="Gene3D" id="2.30.29.30">
    <property type="entry name" value="Pleckstrin-homology domain (PH domain)/Phosphotyrosine-binding domain (PTB)"/>
    <property type="match status" value="1"/>
</dbReference>
<comment type="catalytic activity">
    <reaction evidence="1">
        <text>N-hexadecanoylsphing-4-enine(in) = N-hexadecanoylsphing-4-enine(out)</text>
        <dbReference type="Rhea" id="RHEA:45720"/>
        <dbReference type="ChEBI" id="CHEBI:72959"/>
    </reaction>
</comment>
<evidence type="ECO:0000313" key="15">
    <source>
        <dbReference type="EMBL" id="KAK7602137.1"/>
    </source>
</evidence>
<evidence type="ECO:0000256" key="7">
    <source>
        <dbReference type="ARBA" id="ARBA00022490"/>
    </source>
</evidence>
<dbReference type="EMBL" id="JBBCAQ010000010">
    <property type="protein sequence ID" value="KAK7602137.1"/>
    <property type="molecule type" value="Genomic_DNA"/>
</dbReference>
<dbReference type="SUPFAM" id="SSF55961">
    <property type="entry name" value="Bet v1-like"/>
    <property type="match status" value="1"/>
</dbReference>
<evidence type="ECO:0000313" key="16">
    <source>
        <dbReference type="Proteomes" id="UP001367676"/>
    </source>
</evidence>
<evidence type="ECO:0000259" key="14">
    <source>
        <dbReference type="PROSITE" id="PS50848"/>
    </source>
</evidence>
<evidence type="ECO:0000256" key="9">
    <source>
        <dbReference type="ARBA" id="ARBA00023034"/>
    </source>
</evidence>
<dbReference type="AlphaFoldDB" id="A0AAN9TNS0"/>
<dbReference type="GO" id="GO:0035621">
    <property type="term" value="P:ER to Golgi ceramide transport"/>
    <property type="evidence" value="ECO:0007669"/>
    <property type="project" value="TreeGrafter"/>
</dbReference>
<dbReference type="PROSITE" id="PS50848">
    <property type="entry name" value="START"/>
    <property type="match status" value="1"/>
</dbReference>
<dbReference type="PROSITE" id="PS50003">
    <property type="entry name" value="PH_DOMAIN"/>
    <property type="match status" value="1"/>
</dbReference>
<keyword evidence="7" id="KW-0963">Cytoplasm</keyword>
<feature type="domain" description="PH" evidence="13">
    <location>
        <begin position="17"/>
        <end position="111"/>
    </location>
</feature>
<dbReference type="PANTHER" id="PTHR19308:SF53">
    <property type="entry name" value="CERAMIDE TRANSFER PROTEIN"/>
    <property type="match status" value="1"/>
</dbReference>
<name>A0AAN9TNS0_9HEMI</name>
<evidence type="ECO:0000256" key="5">
    <source>
        <dbReference type="ARBA" id="ARBA00021440"/>
    </source>
</evidence>
<dbReference type="SUPFAM" id="SSF50729">
    <property type="entry name" value="PH domain-like"/>
    <property type="match status" value="1"/>
</dbReference>
<reference evidence="15 16" key="1">
    <citation type="submission" date="2024-03" db="EMBL/GenBank/DDBJ databases">
        <title>Adaptation during the transition from Ophiocordyceps entomopathogen to insect associate is accompanied by gene loss and intensified selection.</title>
        <authorList>
            <person name="Ward C.M."/>
            <person name="Onetto C.A."/>
            <person name="Borneman A.R."/>
        </authorList>
    </citation>
    <scope>NUCLEOTIDE SEQUENCE [LARGE SCALE GENOMIC DNA]</scope>
    <source>
        <strain evidence="15">AWRI1</strain>
        <tissue evidence="15">Single Adult Female</tissue>
    </source>
</reference>
<evidence type="ECO:0000256" key="11">
    <source>
        <dbReference type="ARBA" id="ARBA00023055"/>
    </source>
</evidence>
<dbReference type="Proteomes" id="UP001367676">
    <property type="component" value="Unassembled WGS sequence"/>
</dbReference>
<evidence type="ECO:0000256" key="4">
    <source>
        <dbReference type="ARBA" id="ARBA00004555"/>
    </source>
</evidence>
<dbReference type="GO" id="GO:0005783">
    <property type="term" value="C:endoplasmic reticulum"/>
    <property type="evidence" value="ECO:0007669"/>
    <property type="project" value="UniProtKB-SubCell"/>
</dbReference>
<keyword evidence="9" id="KW-0333">Golgi apparatus</keyword>
<dbReference type="Gene3D" id="3.30.530.20">
    <property type="match status" value="1"/>
</dbReference>
<protein>
    <recommendedName>
        <fullName evidence="5">Ceramide transfer protein</fullName>
    </recommendedName>
    <alternativeName>
        <fullName evidence="12">Collagen type IV alpha-3-binding protein</fullName>
    </alternativeName>
</protein>
<dbReference type="SMART" id="SM00234">
    <property type="entry name" value="START"/>
    <property type="match status" value="1"/>
</dbReference>
<dbReference type="GO" id="GO:0008289">
    <property type="term" value="F:lipid binding"/>
    <property type="evidence" value="ECO:0007669"/>
    <property type="project" value="InterPro"/>
</dbReference>
<dbReference type="PANTHER" id="PTHR19308">
    <property type="entry name" value="PHOSPHATIDYLCHOLINE TRANSFER PROTEIN"/>
    <property type="match status" value="1"/>
</dbReference>
<evidence type="ECO:0000256" key="3">
    <source>
        <dbReference type="ARBA" id="ARBA00004496"/>
    </source>
</evidence>
<dbReference type="Pfam" id="PF01852">
    <property type="entry name" value="START"/>
    <property type="match status" value="1"/>
</dbReference>
<proteinExistence type="predicted"/>
<keyword evidence="6" id="KW-0813">Transport</keyword>
<dbReference type="Pfam" id="PF00169">
    <property type="entry name" value="PH"/>
    <property type="match status" value="1"/>
</dbReference>
<gene>
    <name evidence="15" type="ORF">V9T40_009578</name>
</gene>
<feature type="domain" description="START" evidence="14">
    <location>
        <begin position="333"/>
        <end position="541"/>
    </location>
</feature>
<evidence type="ECO:0000256" key="8">
    <source>
        <dbReference type="ARBA" id="ARBA00022824"/>
    </source>
</evidence>
<evidence type="ECO:0000256" key="6">
    <source>
        <dbReference type="ARBA" id="ARBA00022448"/>
    </source>
</evidence>
<organism evidence="15 16">
    <name type="scientific">Parthenolecanium corni</name>
    <dbReference type="NCBI Taxonomy" id="536013"/>
    <lineage>
        <taxon>Eukaryota</taxon>
        <taxon>Metazoa</taxon>
        <taxon>Ecdysozoa</taxon>
        <taxon>Arthropoda</taxon>
        <taxon>Hexapoda</taxon>
        <taxon>Insecta</taxon>
        <taxon>Pterygota</taxon>
        <taxon>Neoptera</taxon>
        <taxon>Paraneoptera</taxon>
        <taxon>Hemiptera</taxon>
        <taxon>Sternorrhyncha</taxon>
        <taxon>Coccoidea</taxon>
        <taxon>Coccidae</taxon>
        <taxon>Parthenolecanium</taxon>
    </lineage>
</organism>
<keyword evidence="16" id="KW-1185">Reference proteome</keyword>
<keyword evidence="10" id="KW-0175">Coiled coil</keyword>
<accession>A0AAN9TNS0</accession>